<proteinExistence type="predicted"/>
<organism evidence="1 2">
    <name type="scientific">Tetradesmus obliquus</name>
    <name type="common">Green alga</name>
    <name type="synonym">Acutodesmus obliquus</name>
    <dbReference type="NCBI Taxonomy" id="3088"/>
    <lineage>
        <taxon>Eukaryota</taxon>
        <taxon>Viridiplantae</taxon>
        <taxon>Chlorophyta</taxon>
        <taxon>core chlorophytes</taxon>
        <taxon>Chlorophyceae</taxon>
        <taxon>CS clade</taxon>
        <taxon>Sphaeropleales</taxon>
        <taxon>Scenedesmaceae</taxon>
        <taxon>Tetradesmus</taxon>
    </lineage>
</organism>
<dbReference type="EMBL" id="FNXT01000814">
    <property type="protein sequence ID" value="SZX67863.1"/>
    <property type="molecule type" value="Genomic_DNA"/>
</dbReference>
<reference evidence="1 2" key="1">
    <citation type="submission" date="2016-10" db="EMBL/GenBank/DDBJ databases">
        <authorList>
            <person name="Cai Z."/>
        </authorList>
    </citation>
    <scope>NUCLEOTIDE SEQUENCE [LARGE SCALE GENOMIC DNA]</scope>
</reference>
<dbReference type="Proteomes" id="UP000256970">
    <property type="component" value="Unassembled WGS sequence"/>
</dbReference>
<sequence length="288" mass="30866">MAGTAAALLQRVAFDKAAPLLSQLLNGPKVRLAAAAPPVEGSTAFEGPKLRIKLARTGDLDAAAAAPLVAAAYLVRMYSAVAMQLPETDEWDLSGLLLDGQPFRADILSAAHAYRPDPEVPAEQQDAFRQQVAAQTERLLWLSYKLQLEPLIQRLHAFIQSSTRLAASLLHCAPTTVFTPRVLDAAGVASLPGGKRMLMNSVMGEVAQIAGLLGDTDDAQTLLQPQGLTQAQRQPLKFDAVVVRSGLPVASGVTVPVELDLFRTSQIKLGQQVYPVQLRIGRYIQSDS</sequence>
<accession>A0A383VSH5</accession>
<keyword evidence="2" id="KW-1185">Reference proteome</keyword>
<protein>
    <submittedName>
        <fullName evidence="1">Uncharacterized protein</fullName>
    </submittedName>
</protein>
<name>A0A383VSH5_TETOB</name>
<evidence type="ECO:0000313" key="2">
    <source>
        <dbReference type="Proteomes" id="UP000256970"/>
    </source>
</evidence>
<dbReference type="AlphaFoldDB" id="A0A383VSH5"/>
<evidence type="ECO:0000313" key="1">
    <source>
        <dbReference type="EMBL" id="SZX67863.1"/>
    </source>
</evidence>
<gene>
    <name evidence="1" type="ORF">BQ4739_LOCUS8210</name>
</gene>